<dbReference type="RefSeq" id="XP_020909392.1">
    <property type="nucleotide sequence ID" value="XM_021053733.2"/>
</dbReference>
<dbReference type="OrthoDB" id="416344at2759"/>
<sequence length="108" mass="12237">MTEKLAEYGSWVSPISSDLLVQKSISLQEIRIDPLDKGFVYWSEGLPEEGGRIVICKLKNGSKDFEVITPDGFYVRTTVHEYGGGAFIVHNKKVYFSNFEDQSKNNRS</sequence>
<dbReference type="PANTHER" id="PTHR43056:SF5">
    <property type="entry name" value="PEPTIDASE S9 PROLYL OLIGOPEPTIDASE CATALYTIC DOMAIN-CONTAINING PROTEIN"/>
    <property type="match status" value="1"/>
</dbReference>
<dbReference type="KEGG" id="epa:110247304"/>
<evidence type="ECO:0000313" key="2">
    <source>
        <dbReference type="Proteomes" id="UP000887567"/>
    </source>
</evidence>
<dbReference type="Proteomes" id="UP000887567">
    <property type="component" value="Unplaced"/>
</dbReference>
<keyword evidence="2" id="KW-1185">Reference proteome</keyword>
<proteinExistence type="predicted"/>
<name>A0A913XT98_EXADI</name>
<accession>A0A913XT98</accession>
<evidence type="ECO:0000313" key="1">
    <source>
        <dbReference type="EnsemblMetazoa" id="XP_020909392.1"/>
    </source>
</evidence>
<protein>
    <submittedName>
        <fullName evidence="1">Uncharacterized protein</fullName>
    </submittedName>
</protein>
<dbReference type="InterPro" id="IPR050585">
    <property type="entry name" value="Xaa-Pro_dipeptidyl-ppase/CocE"/>
</dbReference>
<dbReference type="EnsemblMetazoa" id="XM_021053733.2">
    <property type="protein sequence ID" value="XP_020909392.1"/>
    <property type="gene ID" value="LOC110247304"/>
</dbReference>
<reference evidence="1" key="1">
    <citation type="submission" date="2022-11" db="UniProtKB">
        <authorList>
            <consortium name="EnsemblMetazoa"/>
        </authorList>
    </citation>
    <scope>IDENTIFICATION</scope>
</reference>
<organism evidence="1 2">
    <name type="scientific">Exaiptasia diaphana</name>
    <name type="common">Tropical sea anemone</name>
    <name type="synonym">Aiptasia pulchella</name>
    <dbReference type="NCBI Taxonomy" id="2652724"/>
    <lineage>
        <taxon>Eukaryota</taxon>
        <taxon>Metazoa</taxon>
        <taxon>Cnidaria</taxon>
        <taxon>Anthozoa</taxon>
        <taxon>Hexacorallia</taxon>
        <taxon>Actiniaria</taxon>
        <taxon>Aiptasiidae</taxon>
        <taxon>Exaiptasia</taxon>
    </lineage>
</organism>
<dbReference type="AlphaFoldDB" id="A0A913XT98"/>
<dbReference type="GeneID" id="110247304"/>
<dbReference type="PANTHER" id="PTHR43056">
    <property type="entry name" value="PEPTIDASE S9 PROLYL OLIGOPEPTIDASE"/>
    <property type="match status" value="1"/>
</dbReference>